<dbReference type="RefSeq" id="WP_348739424.1">
    <property type="nucleotide sequence ID" value="NZ_CAXJRC010000042.1"/>
</dbReference>
<keyword evidence="3" id="KW-1185">Reference proteome</keyword>
<dbReference type="InterPro" id="IPR029066">
    <property type="entry name" value="PLP-binding_barrel"/>
</dbReference>
<feature type="domain" description="Alanine racemase N-terminal" evidence="1">
    <location>
        <begin position="27"/>
        <end position="196"/>
    </location>
</feature>
<dbReference type="Pfam" id="PF01168">
    <property type="entry name" value="Ala_racemase_N"/>
    <property type="match status" value="1"/>
</dbReference>
<reference evidence="2 3" key="1">
    <citation type="submission" date="2024-05" db="EMBL/GenBank/DDBJ databases">
        <authorList>
            <person name="Duchaud E."/>
        </authorList>
    </citation>
    <scope>NUCLEOTIDE SEQUENCE [LARGE SCALE GENOMIC DNA]</scope>
    <source>
        <strain evidence="2">Ena-SAMPLE-TAB-13-05-2024-13:56:06:370-140305</strain>
    </source>
</reference>
<name>A0ABP1FHZ7_9FLAO</name>
<dbReference type="PANTHER" id="PTHR28004">
    <property type="entry name" value="ZGC:162816-RELATED"/>
    <property type="match status" value="1"/>
</dbReference>
<evidence type="ECO:0000313" key="2">
    <source>
        <dbReference type="EMBL" id="CAL2107824.1"/>
    </source>
</evidence>
<dbReference type="Gene3D" id="3.20.20.10">
    <property type="entry name" value="Alanine racemase"/>
    <property type="match status" value="1"/>
</dbReference>
<proteinExistence type="predicted"/>
<dbReference type="EMBL" id="CAXJRC010000042">
    <property type="protein sequence ID" value="CAL2107824.1"/>
    <property type="molecule type" value="Genomic_DNA"/>
</dbReference>
<evidence type="ECO:0000313" key="3">
    <source>
        <dbReference type="Proteomes" id="UP001497602"/>
    </source>
</evidence>
<comment type="caution">
    <text evidence="2">The sequence shown here is derived from an EMBL/GenBank/DDBJ whole genome shotgun (WGS) entry which is preliminary data.</text>
</comment>
<dbReference type="SUPFAM" id="SSF51419">
    <property type="entry name" value="PLP-binding barrel"/>
    <property type="match status" value="1"/>
</dbReference>
<evidence type="ECO:0000259" key="1">
    <source>
        <dbReference type="Pfam" id="PF01168"/>
    </source>
</evidence>
<dbReference type="Proteomes" id="UP001497602">
    <property type="component" value="Unassembled WGS sequence"/>
</dbReference>
<sequence length="400" mass="46614">MHSETIYFKNIQKQLHNHKRYIPCMLVDVDKLDKNIDILLNNFPKKSDLRIVVKSLPSIDLILYILKKTNTDKLMVFHQPFLTDLIPYLHEKSDVLLGKPMPVKTAAYFYENRSKNENFNPYHQIQWLVDTEIRIQEYINLAKQLNQQIQLNLEIDVGLHRGGFSSIDHLRKALNLIITNNKWVNFSGLMGYDPHVVKIPKILQSPRKSILKANRFYKSCKELIQNEFPNLWHENLTFNGAGSPTVNLHKNEDSPINDIAVGSCFVKPSTFDIPSLKEYKPACFIATPILKKFTNTSIPGIEKFSRFLNLFNSIHKQSYFIYGGYWKADFYYPKTIKQNALYGVSTNQTMINSPKKTLLKVDDFIFLRPQQSEFVFLQFGEILPLKNGKIQPEWQLLKNQ</sequence>
<dbReference type="InterPro" id="IPR051466">
    <property type="entry name" value="D-amino_acid_metab_enzyme"/>
</dbReference>
<dbReference type="InterPro" id="IPR001608">
    <property type="entry name" value="Ala_racemase_N"/>
</dbReference>
<gene>
    <name evidence="2" type="ORF">T190115A13A_50066</name>
</gene>
<protein>
    <submittedName>
        <fullName evidence="2">DSD1 family PLP-dependent enzyme</fullName>
    </submittedName>
</protein>
<dbReference type="PANTHER" id="PTHR28004:SF2">
    <property type="entry name" value="D-SERINE DEHYDRATASE"/>
    <property type="match status" value="1"/>
</dbReference>
<accession>A0ABP1FHZ7</accession>
<organism evidence="2 3">
    <name type="scientific">Tenacibaculum vairaonense</name>
    <dbReference type="NCBI Taxonomy" id="3137860"/>
    <lineage>
        <taxon>Bacteria</taxon>
        <taxon>Pseudomonadati</taxon>
        <taxon>Bacteroidota</taxon>
        <taxon>Flavobacteriia</taxon>
        <taxon>Flavobacteriales</taxon>
        <taxon>Flavobacteriaceae</taxon>
        <taxon>Tenacibaculum</taxon>
    </lineage>
</organism>